<dbReference type="Proteomes" id="UP000649604">
    <property type="component" value="Unassembled WGS sequence"/>
</dbReference>
<keyword evidence="2 7" id="KW-0813">Transport</keyword>
<feature type="transmembrane region" description="Helical" evidence="7">
    <location>
        <begin position="136"/>
        <end position="154"/>
    </location>
</feature>
<feature type="domain" description="ABC transmembrane type-1" evidence="8">
    <location>
        <begin position="68"/>
        <end position="187"/>
    </location>
</feature>
<dbReference type="GO" id="GO:0055085">
    <property type="term" value="P:transmembrane transport"/>
    <property type="evidence" value="ECO:0007669"/>
    <property type="project" value="InterPro"/>
</dbReference>
<dbReference type="InterPro" id="IPR035906">
    <property type="entry name" value="MetI-like_sf"/>
</dbReference>
<dbReference type="Pfam" id="PF00528">
    <property type="entry name" value="BPD_transp_1"/>
    <property type="match status" value="1"/>
</dbReference>
<keyword evidence="5 7" id="KW-1133">Transmembrane helix</keyword>
<keyword evidence="4 7" id="KW-0812">Transmembrane</keyword>
<evidence type="ECO:0000313" key="9">
    <source>
        <dbReference type="EMBL" id="MBD3327523.1"/>
    </source>
</evidence>
<evidence type="ECO:0000313" key="10">
    <source>
        <dbReference type="Proteomes" id="UP000649604"/>
    </source>
</evidence>
<proteinExistence type="inferred from homology"/>
<keyword evidence="6 7" id="KW-0472">Membrane</keyword>
<protein>
    <submittedName>
        <fullName evidence="9">ABC transporter permease subunit</fullName>
    </submittedName>
</protein>
<dbReference type="Gene3D" id="1.10.3720.10">
    <property type="entry name" value="MetI-like"/>
    <property type="match status" value="1"/>
</dbReference>
<dbReference type="GO" id="GO:0005886">
    <property type="term" value="C:plasma membrane"/>
    <property type="evidence" value="ECO:0007669"/>
    <property type="project" value="UniProtKB-SubCell"/>
</dbReference>
<comment type="subcellular location">
    <subcellularLocation>
        <location evidence="1 7">Cell membrane</location>
        <topology evidence="1 7">Multi-pass membrane protein</topology>
    </subcellularLocation>
</comment>
<dbReference type="SUPFAM" id="SSF161098">
    <property type="entry name" value="MetI-like"/>
    <property type="match status" value="1"/>
</dbReference>
<dbReference type="InterPro" id="IPR000515">
    <property type="entry name" value="MetI-like"/>
</dbReference>
<evidence type="ECO:0000256" key="2">
    <source>
        <dbReference type="ARBA" id="ARBA00022448"/>
    </source>
</evidence>
<evidence type="ECO:0000259" key="8">
    <source>
        <dbReference type="PROSITE" id="PS50928"/>
    </source>
</evidence>
<sequence>MKFVLTLIRYVLLAAALLFFIFPIYWLITTSFKYDVDVFSMPGKLLFFTPTLQNFVHVFQKTDIPTFAVNSLIASCSNVVLSLFIGTMAAYGISRFKVGGENLLFWFLSLRMLPPIVVSFPLFTVAAKLRLVDSQIILPFMYLLLNVPFVIWMMKSFIDELPMEIEECALIDGCSYFGTLWRIVLPM</sequence>
<evidence type="ECO:0000256" key="4">
    <source>
        <dbReference type="ARBA" id="ARBA00022692"/>
    </source>
</evidence>
<comment type="similarity">
    <text evidence="7">Belongs to the binding-protein-dependent transport system permease family.</text>
</comment>
<keyword evidence="3" id="KW-1003">Cell membrane</keyword>
<dbReference type="AlphaFoldDB" id="A0A9D5Q8I8"/>
<comment type="caution">
    <text evidence="9">The sequence shown here is derived from an EMBL/GenBank/DDBJ whole genome shotgun (WGS) entry which is preliminary data.</text>
</comment>
<dbReference type="EMBL" id="WJJP01000748">
    <property type="protein sequence ID" value="MBD3327523.1"/>
    <property type="molecule type" value="Genomic_DNA"/>
</dbReference>
<name>A0A9D5Q8I8_9BACT</name>
<feature type="non-terminal residue" evidence="9">
    <location>
        <position position="187"/>
    </location>
</feature>
<evidence type="ECO:0000256" key="3">
    <source>
        <dbReference type="ARBA" id="ARBA00022475"/>
    </source>
</evidence>
<reference evidence="9" key="1">
    <citation type="submission" date="2019-11" db="EMBL/GenBank/DDBJ databases">
        <title>Microbial mats filling the niche in hypersaline microbial mats.</title>
        <authorList>
            <person name="Wong H.L."/>
            <person name="Macleod F.I."/>
            <person name="White R.A. III"/>
            <person name="Burns B.P."/>
        </authorList>
    </citation>
    <scope>NUCLEOTIDE SEQUENCE</scope>
    <source>
        <strain evidence="9">Rbin_158</strain>
    </source>
</reference>
<dbReference type="InterPro" id="IPR050901">
    <property type="entry name" value="BP-dep_ABC_trans_perm"/>
</dbReference>
<evidence type="ECO:0000256" key="7">
    <source>
        <dbReference type="RuleBase" id="RU363032"/>
    </source>
</evidence>
<dbReference type="PANTHER" id="PTHR32243:SF18">
    <property type="entry name" value="INNER MEMBRANE ABC TRANSPORTER PERMEASE PROTEIN YCJP"/>
    <property type="match status" value="1"/>
</dbReference>
<feature type="transmembrane region" description="Helical" evidence="7">
    <location>
        <begin position="103"/>
        <end position="124"/>
    </location>
</feature>
<evidence type="ECO:0000256" key="1">
    <source>
        <dbReference type="ARBA" id="ARBA00004651"/>
    </source>
</evidence>
<gene>
    <name evidence="9" type="ORF">GF339_23260</name>
</gene>
<dbReference type="PANTHER" id="PTHR32243">
    <property type="entry name" value="MALTOSE TRANSPORT SYSTEM PERMEASE-RELATED"/>
    <property type="match status" value="1"/>
</dbReference>
<dbReference type="PROSITE" id="PS50928">
    <property type="entry name" value="ABC_TM1"/>
    <property type="match status" value="1"/>
</dbReference>
<feature type="transmembrane region" description="Helical" evidence="7">
    <location>
        <begin position="67"/>
        <end position="91"/>
    </location>
</feature>
<evidence type="ECO:0000256" key="6">
    <source>
        <dbReference type="ARBA" id="ARBA00023136"/>
    </source>
</evidence>
<evidence type="ECO:0000256" key="5">
    <source>
        <dbReference type="ARBA" id="ARBA00022989"/>
    </source>
</evidence>
<dbReference type="CDD" id="cd06261">
    <property type="entry name" value="TM_PBP2"/>
    <property type="match status" value="1"/>
</dbReference>
<organism evidence="9 10">
    <name type="scientific">candidate division KSB3 bacterium</name>
    <dbReference type="NCBI Taxonomy" id="2044937"/>
    <lineage>
        <taxon>Bacteria</taxon>
        <taxon>candidate division KSB3</taxon>
    </lineage>
</organism>
<feature type="transmembrane region" description="Helical" evidence="7">
    <location>
        <begin position="7"/>
        <end position="28"/>
    </location>
</feature>
<accession>A0A9D5Q8I8</accession>